<dbReference type="Pfam" id="PF04145">
    <property type="entry name" value="Ctr"/>
    <property type="match status" value="1"/>
</dbReference>
<keyword evidence="6" id="KW-1185">Reference proteome</keyword>
<evidence type="ECO:0000256" key="4">
    <source>
        <dbReference type="RuleBase" id="RU367022"/>
    </source>
</evidence>
<dbReference type="GO" id="GO:0016020">
    <property type="term" value="C:membrane"/>
    <property type="evidence" value="ECO:0007669"/>
    <property type="project" value="UniProtKB-SubCell"/>
</dbReference>
<evidence type="ECO:0000313" key="6">
    <source>
        <dbReference type="Proteomes" id="UP000023152"/>
    </source>
</evidence>
<dbReference type="PANTHER" id="PTHR12483">
    <property type="entry name" value="SOLUTE CARRIER FAMILY 31 COPPER TRANSPORTERS"/>
    <property type="match status" value="1"/>
</dbReference>
<keyword evidence="1 4" id="KW-0812">Transmembrane</keyword>
<evidence type="ECO:0000256" key="1">
    <source>
        <dbReference type="ARBA" id="ARBA00022692"/>
    </source>
</evidence>
<reference evidence="5 6" key="1">
    <citation type="journal article" date="2013" name="Curr. Biol.">
        <title>The Genome of the Foraminiferan Reticulomyxa filosa.</title>
        <authorList>
            <person name="Glockner G."/>
            <person name="Hulsmann N."/>
            <person name="Schleicher M."/>
            <person name="Noegel A.A."/>
            <person name="Eichinger L."/>
            <person name="Gallinger C."/>
            <person name="Pawlowski J."/>
            <person name="Sierra R."/>
            <person name="Euteneuer U."/>
            <person name="Pillet L."/>
            <person name="Moustafa A."/>
            <person name="Platzer M."/>
            <person name="Groth M."/>
            <person name="Szafranski K."/>
            <person name="Schliwa M."/>
        </authorList>
    </citation>
    <scope>NUCLEOTIDE SEQUENCE [LARGE SCALE GENOMIC DNA]</scope>
</reference>
<evidence type="ECO:0000256" key="3">
    <source>
        <dbReference type="ARBA" id="ARBA00023136"/>
    </source>
</evidence>
<sequence>MRILRIKYNIKFGEKEIEKKKGKNIAMIMPMNSTMVMDMSMDCPMPSTFQWTVNVCLLFEPWHVKHGWQYSICLIVIVLVCIFREYLQLFSAQFPNCLESLFGKLGNKKTEERFIKKDIEESYDYDPSLHNESINNRTSKQKKDIWMCFSPQIEEGVLKTIQDGIVFVTVLFIDYCIMLLLMSYNYGIAITILASLCAGRFLGQFGCELMLSLFLINLFFVIFLVNALSVVICHDDICGLCCVYPIKFSCSTEHFFTFCSNSETNSKALTKVSSQVFYQKVPCTGVGEKKLVALLLFFCDVLLIAVQNYTIKDGAQ</sequence>
<keyword evidence="4" id="KW-0406">Ion transport</keyword>
<dbReference type="AlphaFoldDB" id="X6NED4"/>
<feature type="transmembrane region" description="Helical" evidence="4">
    <location>
        <begin position="164"/>
        <end position="180"/>
    </location>
</feature>
<proteinExistence type="inferred from homology"/>
<keyword evidence="3 4" id="KW-0472">Membrane</keyword>
<organism evidence="5 6">
    <name type="scientific">Reticulomyxa filosa</name>
    <dbReference type="NCBI Taxonomy" id="46433"/>
    <lineage>
        <taxon>Eukaryota</taxon>
        <taxon>Sar</taxon>
        <taxon>Rhizaria</taxon>
        <taxon>Retaria</taxon>
        <taxon>Foraminifera</taxon>
        <taxon>Monothalamids</taxon>
        <taxon>Reticulomyxidae</taxon>
        <taxon>Reticulomyxa</taxon>
    </lineage>
</organism>
<dbReference type="InterPro" id="IPR007274">
    <property type="entry name" value="Cop_transporter"/>
</dbReference>
<evidence type="ECO:0000313" key="5">
    <source>
        <dbReference type="EMBL" id="ETO24326.1"/>
    </source>
</evidence>
<comment type="similarity">
    <text evidence="4">Belongs to the copper transporter (Ctr) (TC 1.A.56) family. SLC31A subfamily.</text>
</comment>
<keyword evidence="4" id="KW-0186">Copper</keyword>
<keyword evidence="2 4" id="KW-1133">Transmembrane helix</keyword>
<protein>
    <recommendedName>
        <fullName evidence="4">Copper transport protein</fullName>
    </recommendedName>
</protein>
<keyword evidence="4" id="KW-0187">Copper transport</keyword>
<dbReference type="Proteomes" id="UP000023152">
    <property type="component" value="Unassembled WGS sequence"/>
</dbReference>
<keyword evidence="4" id="KW-0813">Transport</keyword>
<comment type="caution">
    <text evidence="5">The sequence shown here is derived from an EMBL/GenBank/DDBJ whole genome shotgun (WGS) entry which is preliminary data.</text>
</comment>
<accession>X6NED4</accession>
<feature type="transmembrane region" description="Helical" evidence="4">
    <location>
        <begin position="210"/>
        <end position="232"/>
    </location>
</feature>
<gene>
    <name evidence="5" type="ORF">RFI_12832</name>
</gene>
<evidence type="ECO:0000256" key="2">
    <source>
        <dbReference type="ARBA" id="ARBA00022989"/>
    </source>
</evidence>
<name>X6NED4_RETFI</name>
<dbReference type="EMBL" id="ASPP01009294">
    <property type="protein sequence ID" value="ETO24326.1"/>
    <property type="molecule type" value="Genomic_DNA"/>
</dbReference>
<dbReference type="GO" id="GO:0005375">
    <property type="term" value="F:copper ion transmembrane transporter activity"/>
    <property type="evidence" value="ECO:0007669"/>
    <property type="project" value="UniProtKB-UniRule"/>
</dbReference>
<comment type="subcellular location">
    <subcellularLocation>
        <location evidence="4">Membrane</location>
        <topology evidence="4">Multi-pass membrane protein</topology>
    </subcellularLocation>
</comment>